<reference evidence="15 16" key="1">
    <citation type="submission" date="2018-08" db="EMBL/GenBank/DDBJ databases">
        <title>A genome reference for cultivated species of the human gut microbiota.</title>
        <authorList>
            <person name="Zou Y."/>
            <person name="Xue W."/>
            <person name="Luo G."/>
        </authorList>
    </citation>
    <scope>NUCLEOTIDE SEQUENCE [LARGE SCALE GENOMIC DNA]</scope>
    <source>
        <strain evidence="15 16">AF28-26</strain>
    </source>
</reference>
<dbReference type="PIRSF" id="PIRSF000463">
    <property type="entry name" value="GlgB"/>
    <property type="match status" value="1"/>
</dbReference>
<protein>
    <recommendedName>
        <fullName evidence="11">1,4-alpha-glucan branching enzyme GlgB</fullName>
        <ecNumber evidence="11">2.4.1.18</ecNumber>
    </recommendedName>
    <alternativeName>
        <fullName evidence="11">1,4-alpha-D-glucan:1,4-alpha-D-glucan 6-glucosyl-transferase</fullName>
    </alternativeName>
    <alternativeName>
        <fullName evidence="11">Alpha-(1-&gt;4)-glucan branching enzyme</fullName>
    </alternativeName>
    <alternativeName>
        <fullName evidence="11">Glycogen branching enzyme</fullName>
        <shortName evidence="11">BE</shortName>
    </alternativeName>
</protein>
<dbReference type="InterPro" id="IPR006407">
    <property type="entry name" value="GlgB"/>
</dbReference>
<dbReference type="InterPro" id="IPR004193">
    <property type="entry name" value="Glyco_hydro_13_N"/>
</dbReference>
<dbReference type="PANTHER" id="PTHR43651:SF3">
    <property type="entry name" value="1,4-ALPHA-GLUCAN-BRANCHING ENZYME"/>
    <property type="match status" value="1"/>
</dbReference>
<dbReference type="InterPro" id="IPR013783">
    <property type="entry name" value="Ig-like_fold"/>
</dbReference>
<dbReference type="PANTHER" id="PTHR43651">
    <property type="entry name" value="1,4-ALPHA-GLUCAN-BRANCHING ENZYME"/>
    <property type="match status" value="1"/>
</dbReference>
<evidence type="ECO:0000256" key="9">
    <source>
        <dbReference type="ARBA" id="ARBA00023056"/>
    </source>
</evidence>
<dbReference type="Gene3D" id="2.60.40.1180">
    <property type="entry name" value="Golgi alpha-mannosidase II"/>
    <property type="match status" value="1"/>
</dbReference>
<dbReference type="FunFam" id="3.20.20.80:FF:000003">
    <property type="entry name" value="1,4-alpha-glucan branching enzyme GlgB"/>
    <property type="match status" value="1"/>
</dbReference>
<dbReference type="Pfam" id="PF00128">
    <property type="entry name" value="Alpha-amylase"/>
    <property type="match status" value="1"/>
</dbReference>
<dbReference type="GO" id="GO:0030245">
    <property type="term" value="P:cellulose catabolic process"/>
    <property type="evidence" value="ECO:0007669"/>
    <property type="project" value="UniProtKB-KW"/>
</dbReference>
<dbReference type="FunFam" id="2.60.40.1180:FF:000002">
    <property type="entry name" value="1,4-alpha-glucan branching enzyme GlgB"/>
    <property type="match status" value="1"/>
</dbReference>
<comment type="subunit">
    <text evidence="11">Monomer.</text>
</comment>
<dbReference type="NCBIfam" id="NF003811">
    <property type="entry name" value="PRK05402.1"/>
    <property type="match status" value="1"/>
</dbReference>
<dbReference type="Proteomes" id="UP000284751">
    <property type="component" value="Unassembled WGS sequence"/>
</dbReference>
<comment type="pathway">
    <text evidence="3 11">Glycan biosynthesis; glycogen biosynthesis.</text>
</comment>
<dbReference type="GO" id="GO:0003844">
    <property type="term" value="F:1,4-alpha-glucan branching enzyme activity"/>
    <property type="evidence" value="ECO:0007669"/>
    <property type="project" value="UniProtKB-UniRule"/>
</dbReference>
<dbReference type="GO" id="GO:0005978">
    <property type="term" value="P:glycogen biosynthetic process"/>
    <property type="evidence" value="ECO:0007669"/>
    <property type="project" value="UniProtKB-UniRule"/>
</dbReference>
<comment type="caution">
    <text evidence="15">The sequence shown here is derived from an EMBL/GenBank/DDBJ whole genome shotgun (WGS) entry which is preliminary data.</text>
</comment>
<dbReference type="InterPro" id="IPR037439">
    <property type="entry name" value="Branching_enzy"/>
</dbReference>
<keyword evidence="8" id="KW-0624">Polysaccharide degradation</keyword>
<dbReference type="CDD" id="cd11322">
    <property type="entry name" value="AmyAc_Glg_BE"/>
    <property type="match status" value="1"/>
</dbReference>
<evidence type="ECO:0000313" key="15">
    <source>
        <dbReference type="EMBL" id="RGQ37497.1"/>
    </source>
</evidence>
<dbReference type="Gene3D" id="3.20.20.80">
    <property type="entry name" value="Glycosidases"/>
    <property type="match status" value="1"/>
</dbReference>
<dbReference type="GO" id="GO:0005829">
    <property type="term" value="C:cytosol"/>
    <property type="evidence" value="ECO:0007669"/>
    <property type="project" value="TreeGrafter"/>
</dbReference>
<keyword evidence="8" id="KW-0136">Cellulose degradation</keyword>
<name>A0A412AVR7_9FIRM</name>
<gene>
    <name evidence="11" type="primary">glgB</name>
    <name evidence="15" type="ORF">DWY99_10565</name>
</gene>
<organism evidence="15 16">
    <name type="scientific">[Clostridium] leptum</name>
    <dbReference type="NCBI Taxonomy" id="1535"/>
    <lineage>
        <taxon>Bacteria</taxon>
        <taxon>Bacillati</taxon>
        <taxon>Bacillota</taxon>
        <taxon>Clostridia</taxon>
        <taxon>Eubacteriales</taxon>
        <taxon>Oscillospiraceae</taxon>
        <taxon>Oscillospiraceae incertae sedis</taxon>
    </lineage>
</organism>
<proteinExistence type="inferred from homology"/>
<dbReference type="GO" id="GO:0004553">
    <property type="term" value="F:hydrolase activity, hydrolyzing O-glycosyl compounds"/>
    <property type="evidence" value="ECO:0007669"/>
    <property type="project" value="InterPro"/>
</dbReference>
<keyword evidence="6 11" id="KW-0328">Glycosyltransferase</keyword>
<evidence type="ECO:0000256" key="6">
    <source>
        <dbReference type="ARBA" id="ARBA00022676"/>
    </source>
</evidence>
<evidence type="ECO:0000259" key="14">
    <source>
        <dbReference type="SMART" id="SM00642"/>
    </source>
</evidence>
<dbReference type="NCBIfam" id="TIGR01515">
    <property type="entry name" value="branching_enzym"/>
    <property type="match status" value="1"/>
</dbReference>
<dbReference type="SUPFAM" id="SSF51445">
    <property type="entry name" value="(Trans)glycosidases"/>
    <property type="match status" value="1"/>
</dbReference>
<evidence type="ECO:0000256" key="4">
    <source>
        <dbReference type="ARBA" id="ARBA00009000"/>
    </source>
</evidence>
<dbReference type="InterPro" id="IPR006048">
    <property type="entry name" value="A-amylase/branching_C"/>
</dbReference>
<dbReference type="Gene3D" id="2.60.40.10">
    <property type="entry name" value="Immunoglobulins"/>
    <property type="match status" value="1"/>
</dbReference>
<dbReference type="InterPro" id="IPR017853">
    <property type="entry name" value="GH"/>
</dbReference>
<keyword evidence="9 11" id="KW-0320">Glycogen biosynthesis</keyword>
<evidence type="ECO:0000256" key="13">
    <source>
        <dbReference type="SAM" id="MobiDB-lite"/>
    </source>
</evidence>
<comment type="function">
    <text evidence="2 11">Catalyzes the formation of the alpha-1,6-glucosidic linkages in glycogen by scission of a 1,4-alpha-linked oligosaccharide from growing alpha-1,4-glucan chains and the subsequent attachment of the oligosaccharide to the alpha-1,6 position.</text>
</comment>
<dbReference type="InterPro" id="IPR006047">
    <property type="entry name" value="GH13_cat_dom"/>
</dbReference>
<accession>A0A412AVR7</accession>
<evidence type="ECO:0000256" key="5">
    <source>
        <dbReference type="ARBA" id="ARBA00022600"/>
    </source>
</evidence>
<dbReference type="EC" id="2.4.1.18" evidence="11"/>
<dbReference type="SUPFAM" id="SSF81296">
    <property type="entry name" value="E set domains"/>
    <property type="match status" value="1"/>
</dbReference>
<feature type="active site" description="Nucleophile" evidence="11 12">
    <location>
        <position position="313"/>
    </location>
</feature>
<feature type="compositionally biased region" description="Basic and acidic residues" evidence="13">
    <location>
        <begin position="639"/>
        <end position="657"/>
    </location>
</feature>
<dbReference type="AlphaFoldDB" id="A0A412AVR7"/>
<dbReference type="InterPro" id="IPR014756">
    <property type="entry name" value="Ig_E-set"/>
</dbReference>
<dbReference type="HAMAP" id="MF_00685">
    <property type="entry name" value="GlgB"/>
    <property type="match status" value="1"/>
</dbReference>
<dbReference type="SMART" id="SM00642">
    <property type="entry name" value="Aamy"/>
    <property type="match status" value="1"/>
</dbReference>
<dbReference type="NCBIfam" id="NF008967">
    <property type="entry name" value="PRK12313.1"/>
    <property type="match status" value="1"/>
</dbReference>
<evidence type="ECO:0000256" key="11">
    <source>
        <dbReference type="HAMAP-Rule" id="MF_00685"/>
    </source>
</evidence>
<dbReference type="EMBL" id="QRTC01000046">
    <property type="protein sequence ID" value="RGQ37497.1"/>
    <property type="molecule type" value="Genomic_DNA"/>
</dbReference>
<keyword evidence="5 11" id="KW-0321">Glycogen metabolism</keyword>
<evidence type="ECO:0000256" key="7">
    <source>
        <dbReference type="ARBA" id="ARBA00022679"/>
    </source>
</evidence>
<dbReference type="SUPFAM" id="SSF51011">
    <property type="entry name" value="Glycosyl hydrolase domain"/>
    <property type="match status" value="1"/>
</dbReference>
<dbReference type="Pfam" id="PF02806">
    <property type="entry name" value="Alpha-amylase_C"/>
    <property type="match status" value="1"/>
</dbReference>
<evidence type="ECO:0000256" key="1">
    <source>
        <dbReference type="ARBA" id="ARBA00000826"/>
    </source>
</evidence>
<keyword evidence="10 11" id="KW-0119">Carbohydrate metabolism</keyword>
<feature type="region of interest" description="Disordered" evidence="13">
    <location>
        <begin position="635"/>
        <end position="675"/>
    </location>
</feature>
<dbReference type="InterPro" id="IPR013780">
    <property type="entry name" value="Glyco_hydro_b"/>
</dbReference>
<dbReference type="UniPathway" id="UPA00164"/>
<evidence type="ECO:0000256" key="10">
    <source>
        <dbReference type="ARBA" id="ARBA00023277"/>
    </source>
</evidence>
<sequence>MKKNQDAERSNLALYLFHEGTNYKTYEYLGSHKLEQDGKEGVVFRTWAPNAAKISVVGEFNGWDEKKDPMERISEGGVWQCFIPDKVKEYDVYRYAVTTQDGEVLMKADPYAYHYETRPSNASKFYSLDGYEWNDNAWYQYKAKHPHYTNPVNIYEVHAGSWRKFADGNPFSYEKFADELIPYVKEMGYTHIELMPMTEYPYDGSWGYQVTGYFAPTARYGDPKEFMRFVDRCHQAGISVIMDWVPAHFPRDIYGLAKFDGTCCYEYADPRKGEHKDWGTLVFDYGRNEVISFLISSAVFWLEKYHIDGIRCDAVASMLYLDYSRKDGEWVPNKYGGKENLEAVAFLQRLNESAFAVQPDVMMIAEESTSWPMVSKPTYAGGLGFNYKWNMGWMNDMLHYMSLDPLYRSFNHDNLTFSFFYAFSENFILPVSHDEVVHGKGSLINKMPGTVEQKFANTRAFLAYMMAHPGKKLTFMGAELGQFKEWNFESELDWGLLQYPQHQQLQAFVKALNRFYLESSPLWQVDFSWDGFSWISNDDYTQSVVCFRRIDKEGKELIAVCNFQPVERKSYRFGVPFAGTYAEVFNSEAKEFGGCGTTNGSGIRSEEIAMHGYEQSIELTLPPMSVLFLKCARKKPVRKPREPKALPETAKKEEKTAKAPRKPRTRKSSGKILTK</sequence>
<evidence type="ECO:0000256" key="2">
    <source>
        <dbReference type="ARBA" id="ARBA00002953"/>
    </source>
</evidence>
<dbReference type="Pfam" id="PF02922">
    <property type="entry name" value="CBM_48"/>
    <property type="match status" value="1"/>
</dbReference>
<feature type="domain" description="Glycosyl hydrolase family 13 catalytic" evidence="14">
    <location>
        <begin position="165"/>
        <end position="516"/>
    </location>
</feature>
<evidence type="ECO:0000256" key="12">
    <source>
        <dbReference type="PIRSR" id="PIRSR000463-1"/>
    </source>
</evidence>
<evidence type="ECO:0000313" key="16">
    <source>
        <dbReference type="Proteomes" id="UP000284751"/>
    </source>
</evidence>
<comment type="similarity">
    <text evidence="4 11">Belongs to the glycosyl hydrolase 13 family. GlgB subfamily.</text>
</comment>
<feature type="compositionally biased region" description="Basic residues" evidence="13">
    <location>
        <begin position="658"/>
        <end position="675"/>
    </location>
</feature>
<comment type="catalytic activity">
    <reaction evidence="1 11">
        <text>Transfers a segment of a (1-&gt;4)-alpha-D-glucan chain to a primary hydroxy group in a similar glucan chain.</text>
        <dbReference type="EC" id="2.4.1.18"/>
    </reaction>
</comment>
<dbReference type="CDD" id="cd02855">
    <property type="entry name" value="E_set_GBE_prok_N"/>
    <property type="match status" value="1"/>
</dbReference>
<dbReference type="InterPro" id="IPR044143">
    <property type="entry name" value="GlgB_N_E_set_prok"/>
</dbReference>
<evidence type="ECO:0000256" key="3">
    <source>
        <dbReference type="ARBA" id="ARBA00004964"/>
    </source>
</evidence>
<keyword evidence="7 11" id="KW-0808">Transferase</keyword>
<evidence type="ECO:0000256" key="8">
    <source>
        <dbReference type="ARBA" id="ARBA00023001"/>
    </source>
</evidence>
<feature type="active site" description="Proton donor" evidence="11 12">
    <location>
        <position position="366"/>
    </location>
</feature>
<dbReference type="GO" id="GO:0043169">
    <property type="term" value="F:cation binding"/>
    <property type="evidence" value="ECO:0007669"/>
    <property type="project" value="InterPro"/>
</dbReference>